<name>U2ZWR2_VIBPR</name>
<dbReference type="AlphaFoldDB" id="U2ZWR2"/>
<sequence length="179" mass="19502">MLTRENTGLVVVDVQGKLATLVEDSDAVVANITTLVKGAKTLKLPIVWLEQNPEKLGATVKPISDELGGLKPVSKFTFDGCGEQRFLKQVKKSGIRYWLVCGIETHICVYQTAKSLRTLGFGVELISDCVSSRTAANKQVGVNKMLSLGIGISSLEMCLYELVGDCRDPVFKTILKLIK</sequence>
<keyword evidence="3" id="KW-1185">Reference proteome</keyword>
<evidence type="ECO:0000313" key="2">
    <source>
        <dbReference type="EMBL" id="GAD65547.1"/>
    </source>
</evidence>
<accession>U2ZWR2</accession>
<dbReference type="RefSeq" id="WP_021703539.1">
    <property type="nucleotide sequence ID" value="NZ_BATJ01000001.1"/>
</dbReference>
<organism evidence="2 3">
    <name type="scientific">Vibrio proteolyticus NBRC 13287</name>
    <dbReference type="NCBI Taxonomy" id="1219065"/>
    <lineage>
        <taxon>Bacteria</taxon>
        <taxon>Pseudomonadati</taxon>
        <taxon>Pseudomonadota</taxon>
        <taxon>Gammaproteobacteria</taxon>
        <taxon>Vibrionales</taxon>
        <taxon>Vibrionaceae</taxon>
        <taxon>Vibrio</taxon>
    </lineage>
</organism>
<dbReference type="Pfam" id="PF00857">
    <property type="entry name" value="Isochorismatase"/>
    <property type="match status" value="1"/>
</dbReference>
<protein>
    <submittedName>
        <fullName evidence="2">Isochorismatase family protein</fullName>
    </submittedName>
</protein>
<dbReference type="PANTHER" id="PTHR14119">
    <property type="entry name" value="HYDROLASE"/>
    <property type="match status" value="1"/>
</dbReference>
<dbReference type="PANTHER" id="PTHR14119:SF3">
    <property type="entry name" value="ISOCHORISMATASE DOMAIN-CONTAINING PROTEIN 2"/>
    <property type="match status" value="1"/>
</dbReference>
<evidence type="ECO:0000259" key="1">
    <source>
        <dbReference type="Pfam" id="PF00857"/>
    </source>
</evidence>
<dbReference type="InterPro" id="IPR050993">
    <property type="entry name" value="Isochorismatase_domain"/>
</dbReference>
<dbReference type="STRING" id="1219065.VPR01S_01_03200"/>
<gene>
    <name evidence="2" type="ORF">VPR01S_01_03200</name>
</gene>
<dbReference type="SUPFAM" id="SSF52499">
    <property type="entry name" value="Isochorismatase-like hydrolases"/>
    <property type="match status" value="1"/>
</dbReference>
<dbReference type="InterPro" id="IPR000868">
    <property type="entry name" value="Isochorismatase-like_dom"/>
</dbReference>
<dbReference type="EMBL" id="BATJ01000001">
    <property type="protein sequence ID" value="GAD65547.1"/>
    <property type="molecule type" value="Genomic_DNA"/>
</dbReference>
<dbReference type="Gene3D" id="3.40.50.850">
    <property type="entry name" value="Isochorismatase-like"/>
    <property type="match status" value="1"/>
</dbReference>
<evidence type="ECO:0000313" key="3">
    <source>
        <dbReference type="Proteomes" id="UP000016570"/>
    </source>
</evidence>
<feature type="domain" description="Isochorismatase-like" evidence="1">
    <location>
        <begin position="8"/>
        <end position="150"/>
    </location>
</feature>
<dbReference type="InterPro" id="IPR036380">
    <property type="entry name" value="Isochorismatase-like_sf"/>
</dbReference>
<reference evidence="2 3" key="1">
    <citation type="submission" date="2013-09" db="EMBL/GenBank/DDBJ databases">
        <title>Whole genome shotgun sequence of Vibrio proteolyticus NBRC 13287.</title>
        <authorList>
            <person name="Isaki S."/>
            <person name="Hosoyama A."/>
            <person name="Numata M."/>
            <person name="Hashimoto M."/>
            <person name="Hosoyama Y."/>
            <person name="Tsuchikane K."/>
            <person name="Noguchi M."/>
            <person name="Hirakata S."/>
            <person name="Ichikawa N."/>
            <person name="Ohji S."/>
            <person name="Yamazoe A."/>
            <person name="Fujita N."/>
        </authorList>
    </citation>
    <scope>NUCLEOTIDE SEQUENCE [LARGE SCALE GENOMIC DNA]</scope>
    <source>
        <strain evidence="2 3">NBRC 13287</strain>
    </source>
</reference>
<comment type="caution">
    <text evidence="2">The sequence shown here is derived from an EMBL/GenBank/DDBJ whole genome shotgun (WGS) entry which is preliminary data.</text>
</comment>
<dbReference type="eggNOG" id="COG1335">
    <property type="taxonomic scope" value="Bacteria"/>
</dbReference>
<dbReference type="Proteomes" id="UP000016570">
    <property type="component" value="Unassembled WGS sequence"/>
</dbReference>
<proteinExistence type="predicted"/>